<proteinExistence type="predicted"/>
<dbReference type="RefSeq" id="WP_161870623.1">
    <property type="nucleotide sequence ID" value="NZ_MAEI02000001.1"/>
</dbReference>
<name>A0ABV0EYY0_9ENTE</name>
<evidence type="ECO:0000313" key="2">
    <source>
        <dbReference type="Proteomes" id="UP001429357"/>
    </source>
</evidence>
<evidence type="ECO:0008006" key="3">
    <source>
        <dbReference type="Google" id="ProtNLM"/>
    </source>
</evidence>
<comment type="caution">
    <text evidence="1">The sequence shown here is derived from an EMBL/GenBank/DDBJ whole genome shotgun (WGS) entry which is preliminary data.</text>
</comment>
<reference evidence="2" key="1">
    <citation type="submission" date="2016-06" db="EMBL/GenBank/DDBJ databases">
        <title>Four novel species of enterococci isolated from chicken manure.</title>
        <authorList>
            <person name="Van Tyne D."/>
        </authorList>
    </citation>
    <scope>NUCLEOTIDE SEQUENCE [LARGE SCALE GENOMIC DNA]</scope>
    <source>
        <strain evidence="2">JM9A</strain>
    </source>
</reference>
<gene>
    <name evidence="1" type="ORF">BAU18_000577</name>
</gene>
<organism evidence="1 2">
    <name type="scientific">Enterococcus diestrammenae</name>
    <dbReference type="NCBI Taxonomy" id="1155073"/>
    <lineage>
        <taxon>Bacteria</taxon>
        <taxon>Bacillati</taxon>
        <taxon>Bacillota</taxon>
        <taxon>Bacilli</taxon>
        <taxon>Lactobacillales</taxon>
        <taxon>Enterococcaceae</taxon>
        <taxon>Enterococcus</taxon>
    </lineage>
</organism>
<dbReference type="Proteomes" id="UP001429357">
    <property type="component" value="Unassembled WGS sequence"/>
</dbReference>
<accession>A0ABV0EYY0</accession>
<sequence>MSINLEGLRKLLESTGYPVFRDKAASNTKYPYIVYSFVSEDIKMAASRVHKTLPLYQVSLFTAGTEEEFRSIIHAFDNVRVPTTGVMAIIGDENDDTVTNYFVQVRVVEDVS</sequence>
<protein>
    <recommendedName>
        <fullName evidence="3">Phage protein</fullName>
    </recommendedName>
</protein>
<dbReference type="EMBL" id="MAEI02000001">
    <property type="protein sequence ID" value="MEO1780999.1"/>
    <property type="molecule type" value="Genomic_DNA"/>
</dbReference>
<reference evidence="1 2" key="2">
    <citation type="submission" date="2024-02" db="EMBL/GenBank/DDBJ databases">
        <title>The Genome Sequence of Enterococcus diestrammenae JM9A.</title>
        <authorList>
            <person name="Earl A."/>
            <person name="Manson A."/>
            <person name="Gilmore M."/>
            <person name="Sanders J."/>
            <person name="Shea T."/>
            <person name="Howe W."/>
            <person name="Livny J."/>
            <person name="Cuomo C."/>
            <person name="Neafsey D."/>
            <person name="Birren B."/>
        </authorList>
    </citation>
    <scope>NUCLEOTIDE SEQUENCE [LARGE SCALE GENOMIC DNA]</scope>
    <source>
        <strain evidence="1 2">JM9A</strain>
    </source>
</reference>
<evidence type="ECO:0000313" key="1">
    <source>
        <dbReference type="EMBL" id="MEO1780999.1"/>
    </source>
</evidence>
<keyword evidence="2" id="KW-1185">Reference proteome</keyword>